<evidence type="ECO:0000313" key="1">
    <source>
        <dbReference type="EMBL" id="RVX22604.1"/>
    </source>
</evidence>
<protein>
    <submittedName>
        <fullName evidence="1">Calcium-transporting ATPase 3, endoplasmic reticulum-type</fullName>
    </submittedName>
</protein>
<name>A0A438KN33_VITVI</name>
<sequence>MLDFPAQLPCLLHIAMCSALCNESILQYNPDKGDYEKIGEATEVALRVLAEKVGLPGFNSMPSALNMLSKHERASYCNRYWENQFKKCLVLN</sequence>
<comment type="caution">
    <text evidence="1">The sequence shown here is derived from an EMBL/GenBank/DDBJ whole genome shotgun (WGS) entry which is preliminary data.</text>
</comment>
<evidence type="ECO:0000313" key="2">
    <source>
        <dbReference type="Proteomes" id="UP000288805"/>
    </source>
</evidence>
<dbReference type="SUPFAM" id="SSF81660">
    <property type="entry name" value="Metal cation-transporting ATPase, ATP-binding domain N"/>
    <property type="match status" value="1"/>
</dbReference>
<dbReference type="AlphaFoldDB" id="A0A438KN33"/>
<dbReference type="InterPro" id="IPR023299">
    <property type="entry name" value="ATPase_P-typ_cyto_dom_N"/>
</dbReference>
<dbReference type="Pfam" id="PF13246">
    <property type="entry name" value="Cation_ATPase"/>
    <property type="match status" value="1"/>
</dbReference>
<dbReference type="GO" id="GO:0000166">
    <property type="term" value="F:nucleotide binding"/>
    <property type="evidence" value="ECO:0007669"/>
    <property type="project" value="InterPro"/>
</dbReference>
<proteinExistence type="predicted"/>
<dbReference type="EMBL" id="QGNW01000003">
    <property type="protein sequence ID" value="RVX22604.1"/>
    <property type="molecule type" value="Genomic_DNA"/>
</dbReference>
<organism evidence="1 2">
    <name type="scientific">Vitis vinifera</name>
    <name type="common">Grape</name>
    <dbReference type="NCBI Taxonomy" id="29760"/>
    <lineage>
        <taxon>Eukaryota</taxon>
        <taxon>Viridiplantae</taxon>
        <taxon>Streptophyta</taxon>
        <taxon>Embryophyta</taxon>
        <taxon>Tracheophyta</taxon>
        <taxon>Spermatophyta</taxon>
        <taxon>Magnoliopsida</taxon>
        <taxon>eudicotyledons</taxon>
        <taxon>Gunneridae</taxon>
        <taxon>Pentapetalae</taxon>
        <taxon>rosids</taxon>
        <taxon>Vitales</taxon>
        <taxon>Vitaceae</taxon>
        <taxon>Viteae</taxon>
        <taxon>Vitis</taxon>
    </lineage>
</organism>
<dbReference type="Proteomes" id="UP000288805">
    <property type="component" value="Unassembled WGS sequence"/>
</dbReference>
<accession>A0A438KN33</accession>
<gene>
    <name evidence="1" type="primary">ECA3_0</name>
    <name evidence="1" type="ORF">CK203_012723</name>
</gene>
<dbReference type="Gene3D" id="3.40.1110.10">
    <property type="entry name" value="Calcium-transporting ATPase, cytoplasmic domain N"/>
    <property type="match status" value="1"/>
</dbReference>
<reference evidence="1 2" key="1">
    <citation type="journal article" date="2018" name="PLoS Genet.">
        <title>Population sequencing reveals clonal diversity and ancestral inbreeding in the grapevine cultivar Chardonnay.</title>
        <authorList>
            <person name="Roach M.J."/>
            <person name="Johnson D.L."/>
            <person name="Bohlmann J."/>
            <person name="van Vuuren H.J."/>
            <person name="Jones S.J."/>
            <person name="Pretorius I.S."/>
            <person name="Schmidt S.A."/>
            <person name="Borneman A.R."/>
        </authorList>
    </citation>
    <scope>NUCLEOTIDE SEQUENCE [LARGE SCALE GENOMIC DNA]</scope>
    <source>
        <strain evidence="2">cv. Chardonnay</strain>
        <tissue evidence="1">Leaf</tissue>
    </source>
</reference>